<gene>
    <name evidence="2" type="ORF">EJ903_23720</name>
</gene>
<dbReference type="RefSeq" id="WP_126620147.1">
    <property type="nucleotide sequence ID" value="NZ_JBHUCY010000032.1"/>
</dbReference>
<evidence type="ECO:0000259" key="1">
    <source>
        <dbReference type="Pfam" id="PF01557"/>
    </source>
</evidence>
<dbReference type="EMBL" id="RXMA01000038">
    <property type="protein sequence ID" value="RTR14610.1"/>
    <property type="molecule type" value="Genomic_DNA"/>
</dbReference>
<dbReference type="SUPFAM" id="SSF56529">
    <property type="entry name" value="FAH"/>
    <property type="match status" value="1"/>
</dbReference>
<dbReference type="InterPro" id="IPR036663">
    <property type="entry name" value="Fumarylacetoacetase_C_sf"/>
</dbReference>
<keyword evidence="2" id="KW-0378">Hydrolase</keyword>
<dbReference type="PANTHER" id="PTHR43211:SF1">
    <property type="entry name" value="BLL6422 PROTEIN"/>
    <property type="match status" value="1"/>
</dbReference>
<feature type="domain" description="Fumarylacetoacetase-like C-terminal" evidence="1">
    <location>
        <begin position="135"/>
        <end position="323"/>
    </location>
</feature>
<dbReference type="InterPro" id="IPR011234">
    <property type="entry name" value="Fumarylacetoacetase-like_C"/>
</dbReference>
<dbReference type="PANTHER" id="PTHR43211">
    <property type="entry name" value="FUMARYLACETOACETATE HYDROLASE"/>
    <property type="match status" value="1"/>
</dbReference>
<dbReference type="OrthoDB" id="3766879at2"/>
<proteinExistence type="predicted"/>
<name>A0A431VAR7_9PROT</name>
<evidence type="ECO:0000313" key="2">
    <source>
        <dbReference type="EMBL" id="RTR14610.1"/>
    </source>
</evidence>
<comment type="caution">
    <text evidence="2">The sequence shown here is derived from an EMBL/GenBank/DDBJ whole genome shotgun (WGS) entry which is preliminary data.</text>
</comment>
<evidence type="ECO:0000313" key="3">
    <source>
        <dbReference type="Proteomes" id="UP000277007"/>
    </source>
</evidence>
<dbReference type="Gene3D" id="3.90.850.10">
    <property type="entry name" value="Fumarylacetoacetase-like, C-terminal domain"/>
    <property type="match status" value="1"/>
</dbReference>
<sequence length="332" mass="36790">MRLVTFTPAGRADGPQRVGALIDGDTRVVDLTAATAGDADFASMLALIAAGEDALGRARDCVAAAQRGRADDLLDRAAVRLAAPVPKPESIRDWACFPQHMLNMMQRDYRRRAAKEVDPEAAFQRFVDQGLLKLPADYYELPRFHACNRHAVIGPEDDIEWPSFSEQMDFELEFGFYIGKRGKDIPYDQARSYIFGYTVFNDLSARDMQAREARFGGKSKEFDTGNVMGPCLVTADEIPDPYNLRMIARVNGEVWCNSSSNTMGRTFEQVIAHMSESTTLYPGDFFGSGTVGTGCGMENDRYLNDGDVIELEVDGIGILRNRILRRTGRAAS</sequence>
<dbReference type="AlphaFoldDB" id="A0A431VAR7"/>
<accession>A0A431VAR7</accession>
<reference evidence="2 3" key="1">
    <citation type="submission" date="2018-12" db="EMBL/GenBank/DDBJ databases">
        <authorList>
            <person name="Yang Y."/>
        </authorList>
    </citation>
    <scope>NUCLEOTIDE SEQUENCE [LARGE SCALE GENOMIC DNA]</scope>
    <source>
        <strain evidence="2 3">L-25-5w-1</strain>
    </source>
</reference>
<dbReference type="Pfam" id="PF01557">
    <property type="entry name" value="FAA_hydrolase"/>
    <property type="match status" value="1"/>
</dbReference>
<organism evidence="2 3">
    <name type="scientific">Azospirillum griseum</name>
    <dbReference type="NCBI Taxonomy" id="2496639"/>
    <lineage>
        <taxon>Bacteria</taxon>
        <taxon>Pseudomonadati</taxon>
        <taxon>Pseudomonadota</taxon>
        <taxon>Alphaproteobacteria</taxon>
        <taxon>Rhodospirillales</taxon>
        <taxon>Azospirillaceae</taxon>
        <taxon>Azospirillum</taxon>
    </lineage>
</organism>
<protein>
    <submittedName>
        <fullName evidence="2">Fumarylacetoacetate hydrolase family protein</fullName>
    </submittedName>
</protein>
<keyword evidence="3" id="KW-1185">Reference proteome</keyword>
<dbReference type="GO" id="GO:0016787">
    <property type="term" value="F:hydrolase activity"/>
    <property type="evidence" value="ECO:0007669"/>
    <property type="project" value="UniProtKB-KW"/>
</dbReference>
<dbReference type="Proteomes" id="UP000277007">
    <property type="component" value="Unassembled WGS sequence"/>
</dbReference>